<keyword evidence="2" id="KW-1185">Reference proteome</keyword>
<proteinExistence type="predicted"/>
<organism evidence="1 2">
    <name type="scientific">Ectropis obliqua nucleopolyhedrovirus</name>
    <dbReference type="NCBI Taxonomy" id="59376"/>
    <lineage>
        <taxon>Viruses</taxon>
        <taxon>Viruses incertae sedis</taxon>
        <taxon>Naldaviricetes</taxon>
        <taxon>Lefavirales</taxon>
        <taxon>Baculoviridae</taxon>
        <taxon>Alphabaculovirus</taxon>
        <taxon>Alphabaculovirus ecobliquae</taxon>
    </lineage>
</organism>
<dbReference type="RefSeq" id="YP_874283.1">
    <property type="nucleotide sequence ID" value="NC_008586.1"/>
</dbReference>
<evidence type="ECO:0000313" key="1">
    <source>
        <dbReference type="EMBL" id="ABI35773.1"/>
    </source>
</evidence>
<dbReference type="GeneID" id="5176541"/>
<reference evidence="1 2" key="1">
    <citation type="journal article" date="2006" name="J. Microbiol.">
        <title>Morphological, phylogenetic and biological characteristics of Ectropis obliqua single-nucleocapsid nucleopolyhedrovirus.</title>
        <authorList>
            <person name="Ma X.C."/>
            <person name="Xu H.J."/>
            <person name="Tang M.J."/>
            <person name="Xiao Q."/>
            <person name="Hong J."/>
            <person name="Zhang C.X."/>
        </authorList>
    </citation>
    <scope>NUCLEOTIDE SEQUENCE [LARGE SCALE GENOMIC DNA]</scope>
    <source>
        <strain evidence="1 2">A1</strain>
    </source>
</reference>
<dbReference type="EMBL" id="DQ837165">
    <property type="protein sequence ID" value="ABI35773.1"/>
    <property type="molecule type" value="Genomic_DNA"/>
</dbReference>
<accession>A0EYZ3</accession>
<reference evidence="1 2" key="2">
    <citation type="journal article" date="2007" name="Virology">
        <title>Genome sequence and organization of a nucleopolyhedrovirus that infects the tea looper caterpillar, Ectropis obliqua.</title>
        <authorList>
            <person name="Ma X.C."/>
            <person name="Shang J.Y."/>
            <person name="Yang Z.N."/>
            <person name="Bao Y.Y."/>
            <person name="Xiao Q."/>
            <person name="Zhang C.X."/>
        </authorList>
    </citation>
    <scope>NUCLEOTIDE SEQUENCE [LARGE SCALE GENOMIC DNA]</scope>
    <source>
        <strain evidence="1 2">A1</strain>
    </source>
</reference>
<evidence type="ECO:0000313" key="2">
    <source>
        <dbReference type="Proteomes" id="UP000214344"/>
    </source>
</evidence>
<sequence length="328" mass="39387">MADANDKVEVCLVFVWYHKNEFIFNTDCYPFWHNIQYHALKYKCYVLYHIENSNVTLPLNDNVYFINFKDTKYFRNLQKLSCNINKIDYMKLTLLMDDTLLDNQQILFVMDMDCVIGMIDYDALTKSKKYMEPYFDKSIKKLYAYRTGPSFDSYIENYAMLIDRRNKFLQPYQLFTLDFNDSINNTIYKQYVLMVILYYSIQFQYCFPASVSQLVFTNCVDVKFKRGATWKLKIKNKYKYLYSIENVPNFDNECLTNTLLKAIYDSDYDSIDKLIDKLHSLDYDFKSKLYWSNEMQCYTNVAGMLQHLNNVKDILKNKLYVLPVVKYE</sequence>
<dbReference type="Pfam" id="PF10860">
    <property type="entry name" value="DUF2661"/>
    <property type="match status" value="1"/>
</dbReference>
<dbReference type="InterPro" id="IPR020387">
    <property type="entry name" value="AcMNPV_Orf112"/>
</dbReference>
<name>A0EYZ3_9ABAC</name>
<dbReference type="KEGG" id="vg:5176541"/>
<dbReference type="Proteomes" id="UP000214344">
    <property type="component" value="Segment"/>
</dbReference>
<dbReference type="OrthoDB" id="14008at10239"/>
<protein>
    <submittedName>
        <fullName evidence="1">Uncharacterized protein</fullName>
    </submittedName>
</protein>